<feature type="region of interest" description="Disordered" evidence="1">
    <location>
        <begin position="1"/>
        <end position="25"/>
    </location>
</feature>
<dbReference type="GeneID" id="42300063"/>
<name>A0A5P9P0Q2_9EURY</name>
<dbReference type="OrthoDB" id="162998at2157"/>
<dbReference type="RefSeq" id="WP_152939054.1">
    <property type="nucleotide sequence ID" value="NZ_CP045488.1"/>
</dbReference>
<reference evidence="2 3" key="1">
    <citation type="journal article" date="2007" name="Int. J. Syst. Evol. Microbiol.">
        <title>Natronorubrum sulfidifaciens sp. nov., an extremely haloalkaliphilic archaeon isolated from Aiding salt lake in Xin-Jiang, China.</title>
        <authorList>
            <person name="Cui H.L."/>
            <person name="Tohty D."/>
            <person name="Liu H.C."/>
            <person name="Liu S.J."/>
            <person name="Oren A."/>
            <person name="Zhou P.J."/>
        </authorList>
    </citation>
    <scope>NUCLEOTIDE SEQUENCE [LARGE SCALE GENOMIC DNA]</scope>
    <source>
        <strain evidence="2 3">7-3</strain>
    </source>
</reference>
<sequence length="211" mass="24638">MSTTTEIENSRVSIEQSESEDPISCSTTENATVFRSWECAQGYRLGGRKDSYHAHYRRLWKQHLGLYNGMWRDEKKMNRLDTLYLFDAISGFLELTALQKEEARRHVEKQDFRRFNRPNSGMLPTLTGIIAICAYYCHEDGRRCHPNHKDKDELFEQLFADFEIPMNYFGKVYGRFEQDLRKPLPAPDLDEAVVVPQGGEWWPYGQVCSPA</sequence>
<dbReference type="AlphaFoldDB" id="A0A5P9P0Q2"/>
<dbReference type="KEGG" id="nas:GCU68_03400"/>
<feature type="compositionally biased region" description="Polar residues" evidence="1">
    <location>
        <begin position="1"/>
        <end position="16"/>
    </location>
</feature>
<keyword evidence="3" id="KW-1185">Reference proteome</keyword>
<dbReference type="Proteomes" id="UP000326170">
    <property type="component" value="Chromosome"/>
</dbReference>
<accession>A0A5P9P0Q2</accession>
<evidence type="ECO:0000313" key="3">
    <source>
        <dbReference type="Proteomes" id="UP000326170"/>
    </source>
</evidence>
<gene>
    <name evidence="2" type="ORF">GCU68_03400</name>
</gene>
<dbReference type="EMBL" id="CP045488">
    <property type="protein sequence ID" value="QFU81673.1"/>
    <property type="molecule type" value="Genomic_DNA"/>
</dbReference>
<protein>
    <submittedName>
        <fullName evidence="2">Uncharacterized protein</fullName>
    </submittedName>
</protein>
<evidence type="ECO:0000256" key="1">
    <source>
        <dbReference type="SAM" id="MobiDB-lite"/>
    </source>
</evidence>
<evidence type="ECO:0000313" key="2">
    <source>
        <dbReference type="EMBL" id="QFU81673.1"/>
    </source>
</evidence>
<proteinExistence type="predicted"/>
<organism evidence="2 3">
    <name type="scientific">Natronorubrum aibiense</name>
    <dbReference type="NCBI Taxonomy" id="348826"/>
    <lineage>
        <taxon>Archaea</taxon>
        <taxon>Methanobacteriati</taxon>
        <taxon>Methanobacteriota</taxon>
        <taxon>Stenosarchaea group</taxon>
        <taxon>Halobacteria</taxon>
        <taxon>Halobacteriales</taxon>
        <taxon>Natrialbaceae</taxon>
        <taxon>Natronorubrum</taxon>
    </lineage>
</organism>